<organism evidence="3 4">
    <name type="scientific">Planococcus halotolerans</name>
    <dbReference type="NCBI Taxonomy" id="2233542"/>
    <lineage>
        <taxon>Bacteria</taxon>
        <taxon>Bacillati</taxon>
        <taxon>Bacillota</taxon>
        <taxon>Bacilli</taxon>
        <taxon>Bacillales</taxon>
        <taxon>Caryophanaceae</taxon>
        <taxon>Planococcus</taxon>
    </lineage>
</organism>
<dbReference type="RefSeq" id="WP_112224386.1">
    <property type="nucleotide sequence ID" value="NZ_CP047673.1"/>
</dbReference>
<comment type="caution">
    <text evidence="3">The sequence shown here is derived from an EMBL/GenBank/DDBJ whole genome shotgun (WGS) entry which is preliminary data.</text>
</comment>
<dbReference type="CDD" id="cd07814">
    <property type="entry name" value="SRPBCC_CalC_Aha1-like"/>
    <property type="match status" value="1"/>
</dbReference>
<name>A0A365KQY2_9BACL</name>
<dbReference type="Proteomes" id="UP000251002">
    <property type="component" value="Unassembled WGS sequence"/>
</dbReference>
<dbReference type="SUPFAM" id="SSF55961">
    <property type="entry name" value="Bet v1-like"/>
    <property type="match status" value="1"/>
</dbReference>
<evidence type="ECO:0000313" key="3">
    <source>
        <dbReference type="EMBL" id="RAZ75577.1"/>
    </source>
</evidence>
<evidence type="ECO:0000313" key="4">
    <source>
        <dbReference type="Proteomes" id="UP000251002"/>
    </source>
</evidence>
<protein>
    <submittedName>
        <fullName evidence="3">SRPBCC domain-containing protein</fullName>
    </submittedName>
</protein>
<proteinExistence type="inferred from homology"/>
<sequence length="167" mass="19326">MKKTATIVLTMARRINANSNDVFKAWTKPELMKKWLFTTEATNVVAKNDLRAGGKWEIIDRREGEEYRATGEYLEIDAPHRLEFTFEMPQFNNLQDQIIVWVSPVGKACEMTFKQEITVPHEESWGPEDIKSAMKEYSEESEAGWDKMFEGLKQLVETGEVRAMDSK</sequence>
<dbReference type="Pfam" id="PF08327">
    <property type="entry name" value="AHSA1"/>
    <property type="match status" value="1"/>
</dbReference>
<accession>A0A365KQY2</accession>
<dbReference type="AlphaFoldDB" id="A0A365KQY2"/>
<feature type="domain" description="Activator of Hsp90 ATPase homologue 1/2-like C-terminal" evidence="2">
    <location>
        <begin position="17"/>
        <end position="157"/>
    </location>
</feature>
<dbReference type="Gene3D" id="3.30.530.20">
    <property type="match status" value="1"/>
</dbReference>
<evidence type="ECO:0000256" key="1">
    <source>
        <dbReference type="ARBA" id="ARBA00006817"/>
    </source>
</evidence>
<gene>
    <name evidence="3" type="ORF">DP120_14095</name>
</gene>
<reference evidence="3 4" key="1">
    <citation type="submission" date="2018-06" db="EMBL/GenBank/DDBJ databases">
        <title>The draft genome sequences of strains SCU63 and S1.</title>
        <authorList>
            <person name="Gan L."/>
        </authorList>
    </citation>
    <scope>NUCLEOTIDE SEQUENCE [LARGE SCALE GENOMIC DNA]</scope>
    <source>
        <strain evidence="3 4">SCU63</strain>
    </source>
</reference>
<keyword evidence="4" id="KW-1185">Reference proteome</keyword>
<dbReference type="InterPro" id="IPR023393">
    <property type="entry name" value="START-like_dom_sf"/>
</dbReference>
<evidence type="ECO:0000259" key="2">
    <source>
        <dbReference type="Pfam" id="PF08327"/>
    </source>
</evidence>
<comment type="similarity">
    <text evidence="1">Belongs to the AHA1 family.</text>
</comment>
<dbReference type="EMBL" id="QLZR01000006">
    <property type="protein sequence ID" value="RAZ75577.1"/>
    <property type="molecule type" value="Genomic_DNA"/>
</dbReference>
<dbReference type="InterPro" id="IPR013538">
    <property type="entry name" value="ASHA1/2-like_C"/>
</dbReference>